<dbReference type="Proteomes" id="UP000758603">
    <property type="component" value="Unassembled WGS sequence"/>
</dbReference>
<sequence length="605" mass="67250">MAWKTPSTKDRTVTILGAGVLGRRIAAAWAAGGYNVILRDPSEDQCTAAAEYVKSNAWRFPGKYVNDKLDVRTFQDLKPALENAFLVIECVPEKLEIKHDTFAELEQLAPQDAILASNSSSYKSREIVPHLKVETRRRVLNMHYMMPPNNKIVELMTCGDTDEEIFPFLVDALKGIGMLPIVAHKESTGFVINRVWAAIKRECLTVLADGVSTPEELDEVWTEMFVNTGARPCQSMDAVGLDTVSFIEQHYIKERGLKDPGVIPYLQKYLDEGKLGAKSSKGGLYPPGYTTKTGNQQQSDHDNIQAPELYFLDIGLSNKPEEVFNSGRILVGSADGKSPLRTIADHQHFPDGIAISHPERLIFWTNMGNPTKNDGSIMSCKMDGSDVKSIVSEGKVHTPKQTSIDEVNKKVYFSDREGMRVMRCNFDGSELEVLIQTGDWRQGFQDQTKWCVGITVAPEQGKFYWTQKGPSKGSQGQILRASIDFPAGADAENRTDVERLFGELPEPIDLEVDEQGGFLYWTDRGELPLGNSINRASLDSFGAGKYDILARNMHEAIGLTIDKKNRHIYATDLGGSVYRFNMDGTNKQKFYDGEGAFTGIALSHV</sequence>
<organism evidence="4 5">
    <name type="scientific">Truncatella angustata</name>
    <dbReference type="NCBI Taxonomy" id="152316"/>
    <lineage>
        <taxon>Eukaryota</taxon>
        <taxon>Fungi</taxon>
        <taxon>Dikarya</taxon>
        <taxon>Ascomycota</taxon>
        <taxon>Pezizomycotina</taxon>
        <taxon>Sordariomycetes</taxon>
        <taxon>Xylariomycetidae</taxon>
        <taxon>Amphisphaeriales</taxon>
        <taxon>Sporocadaceae</taxon>
        <taxon>Truncatella</taxon>
    </lineage>
</organism>
<proteinExistence type="predicted"/>
<evidence type="ECO:0000313" key="4">
    <source>
        <dbReference type="EMBL" id="KAH6652659.1"/>
    </source>
</evidence>
<dbReference type="GO" id="GO:0006631">
    <property type="term" value="P:fatty acid metabolic process"/>
    <property type="evidence" value="ECO:0007669"/>
    <property type="project" value="InterPro"/>
</dbReference>
<dbReference type="SUPFAM" id="SSF48179">
    <property type="entry name" value="6-phosphogluconate dehydrogenase C-terminal domain-like"/>
    <property type="match status" value="1"/>
</dbReference>
<protein>
    <submittedName>
        <fullName evidence="4">Uncharacterized protein</fullName>
    </submittedName>
</protein>
<comment type="caution">
    <text evidence="4">The sequence shown here is derived from an EMBL/GenBank/DDBJ whole genome shotgun (WGS) entry which is preliminary data.</text>
</comment>
<dbReference type="AlphaFoldDB" id="A0A9P8UI92"/>
<dbReference type="SUPFAM" id="SSF63829">
    <property type="entry name" value="Calcium-dependent phosphotriesterase"/>
    <property type="match status" value="1"/>
</dbReference>
<dbReference type="GO" id="GO:0070403">
    <property type="term" value="F:NAD+ binding"/>
    <property type="evidence" value="ECO:0007669"/>
    <property type="project" value="InterPro"/>
</dbReference>
<dbReference type="InterPro" id="IPR006108">
    <property type="entry name" value="3HC_DH_C"/>
</dbReference>
<dbReference type="InterPro" id="IPR006176">
    <property type="entry name" value="3-OHacyl-CoA_DH_NAD-bd"/>
</dbReference>
<dbReference type="InterPro" id="IPR008927">
    <property type="entry name" value="6-PGluconate_DH-like_C_sf"/>
</dbReference>
<dbReference type="Gene3D" id="2.120.10.30">
    <property type="entry name" value="TolB, C-terminal domain"/>
    <property type="match status" value="2"/>
</dbReference>
<dbReference type="Gene3D" id="1.10.1040.10">
    <property type="entry name" value="N-(1-d-carboxylethyl)-l-norvaline Dehydrogenase, domain 2"/>
    <property type="match status" value="1"/>
</dbReference>
<dbReference type="EMBL" id="JAGPXC010000005">
    <property type="protein sequence ID" value="KAH6652659.1"/>
    <property type="molecule type" value="Genomic_DNA"/>
</dbReference>
<dbReference type="GeneID" id="70131853"/>
<evidence type="ECO:0000259" key="2">
    <source>
        <dbReference type="Pfam" id="PF00725"/>
    </source>
</evidence>
<dbReference type="Gene3D" id="3.40.50.720">
    <property type="entry name" value="NAD(P)-binding Rossmann-like Domain"/>
    <property type="match status" value="1"/>
</dbReference>
<evidence type="ECO:0000256" key="1">
    <source>
        <dbReference type="ARBA" id="ARBA00023002"/>
    </source>
</evidence>
<dbReference type="SMART" id="SM00135">
    <property type="entry name" value="LY"/>
    <property type="match status" value="5"/>
</dbReference>
<dbReference type="InterPro" id="IPR013328">
    <property type="entry name" value="6PGD_dom2"/>
</dbReference>
<dbReference type="PANTHER" id="PTHR48075:SF3">
    <property type="entry name" value="3-HYDROXYACYL-COA DEHYDROGENASE"/>
    <property type="match status" value="1"/>
</dbReference>
<feature type="domain" description="3-hydroxyacyl-CoA dehydrogenase C-terminal" evidence="2">
    <location>
        <begin position="189"/>
        <end position="283"/>
    </location>
</feature>
<keyword evidence="5" id="KW-1185">Reference proteome</keyword>
<dbReference type="Pfam" id="PF00725">
    <property type="entry name" value="3HCDH"/>
    <property type="match status" value="1"/>
</dbReference>
<keyword evidence="1" id="KW-0560">Oxidoreductase</keyword>
<dbReference type="SUPFAM" id="SSF51735">
    <property type="entry name" value="NAD(P)-binding Rossmann-fold domains"/>
    <property type="match status" value="1"/>
</dbReference>
<feature type="domain" description="3-hydroxyacyl-CoA dehydrogenase NAD binding" evidence="3">
    <location>
        <begin position="12"/>
        <end position="185"/>
    </location>
</feature>
<dbReference type="PANTHER" id="PTHR48075">
    <property type="entry name" value="3-HYDROXYACYL-COA DEHYDROGENASE FAMILY PROTEIN"/>
    <property type="match status" value="1"/>
</dbReference>
<name>A0A9P8UI92_9PEZI</name>
<dbReference type="GO" id="GO:0016616">
    <property type="term" value="F:oxidoreductase activity, acting on the CH-OH group of donors, NAD or NADP as acceptor"/>
    <property type="evidence" value="ECO:0007669"/>
    <property type="project" value="InterPro"/>
</dbReference>
<dbReference type="InterPro" id="IPR000033">
    <property type="entry name" value="LDLR_classB_rpt"/>
</dbReference>
<reference evidence="4" key="1">
    <citation type="journal article" date="2021" name="Nat. Commun.">
        <title>Genetic determinants of endophytism in the Arabidopsis root mycobiome.</title>
        <authorList>
            <person name="Mesny F."/>
            <person name="Miyauchi S."/>
            <person name="Thiergart T."/>
            <person name="Pickel B."/>
            <person name="Atanasova L."/>
            <person name="Karlsson M."/>
            <person name="Huettel B."/>
            <person name="Barry K.W."/>
            <person name="Haridas S."/>
            <person name="Chen C."/>
            <person name="Bauer D."/>
            <person name="Andreopoulos W."/>
            <person name="Pangilinan J."/>
            <person name="LaButti K."/>
            <person name="Riley R."/>
            <person name="Lipzen A."/>
            <person name="Clum A."/>
            <person name="Drula E."/>
            <person name="Henrissat B."/>
            <person name="Kohler A."/>
            <person name="Grigoriev I.V."/>
            <person name="Martin F.M."/>
            <person name="Hacquard S."/>
        </authorList>
    </citation>
    <scope>NUCLEOTIDE SEQUENCE</scope>
    <source>
        <strain evidence="4">MPI-SDFR-AT-0073</strain>
    </source>
</reference>
<evidence type="ECO:0000259" key="3">
    <source>
        <dbReference type="Pfam" id="PF02737"/>
    </source>
</evidence>
<accession>A0A9P8UI92</accession>
<dbReference type="Pfam" id="PF02737">
    <property type="entry name" value="3HCDH_N"/>
    <property type="match status" value="1"/>
</dbReference>
<dbReference type="InterPro" id="IPR036291">
    <property type="entry name" value="NAD(P)-bd_dom_sf"/>
</dbReference>
<dbReference type="OrthoDB" id="5958943at2759"/>
<evidence type="ECO:0000313" key="5">
    <source>
        <dbReference type="Proteomes" id="UP000758603"/>
    </source>
</evidence>
<dbReference type="InterPro" id="IPR011042">
    <property type="entry name" value="6-blade_b-propeller_TolB-like"/>
</dbReference>
<dbReference type="RefSeq" id="XP_045956936.1">
    <property type="nucleotide sequence ID" value="XM_046102961.1"/>
</dbReference>
<gene>
    <name evidence="4" type="ORF">BKA67DRAFT_567145</name>
</gene>